<dbReference type="Pfam" id="PF00379">
    <property type="entry name" value="Chitin_bind_4"/>
    <property type="match status" value="1"/>
</dbReference>
<proteinExistence type="predicted"/>
<reference evidence="4" key="1">
    <citation type="submission" date="2021-03" db="EMBL/GenBank/DDBJ databases">
        <title>Chromosome level genome of the anhydrobiotic midge Polypedilum vanderplanki.</title>
        <authorList>
            <person name="Yoshida Y."/>
            <person name="Kikawada T."/>
            <person name="Gusev O."/>
        </authorList>
    </citation>
    <scope>NUCLEOTIDE SEQUENCE</scope>
    <source>
        <strain evidence="4">NIAS01</strain>
        <tissue evidence="4">Whole body or cell culture</tissue>
    </source>
</reference>
<evidence type="ECO:0000256" key="2">
    <source>
        <dbReference type="PROSITE-ProRule" id="PRU00497"/>
    </source>
</evidence>
<keyword evidence="5" id="KW-1185">Reference proteome</keyword>
<feature type="signal peptide" evidence="3">
    <location>
        <begin position="1"/>
        <end position="20"/>
    </location>
</feature>
<comment type="caution">
    <text evidence="4">The sequence shown here is derived from an EMBL/GenBank/DDBJ whole genome shotgun (WGS) entry which is preliminary data.</text>
</comment>
<organism evidence="4 5">
    <name type="scientific">Polypedilum vanderplanki</name>
    <name type="common">Sleeping chironomid midge</name>
    <dbReference type="NCBI Taxonomy" id="319348"/>
    <lineage>
        <taxon>Eukaryota</taxon>
        <taxon>Metazoa</taxon>
        <taxon>Ecdysozoa</taxon>
        <taxon>Arthropoda</taxon>
        <taxon>Hexapoda</taxon>
        <taxon>Insecta</taxon>
        <taxon>Pterygota</taxon>
        <taxon>Neoptera</taxon>
        <taxon>Endopterygota</taxon>
        <taxon>Diptera</taxon>
        <taxon>Nematocera</taxon>
        <taxon>Chironomoidea</taxon>
        <taxon>Chironomidae</taxon>
        <taxon>Chironominae</taxon>
        <taxon>Polypedilum</taxon>
        <taxon>Polypedilum</taxon>
    </lineage>
</organism>
<evidence type="ECO:0000313" key="5">
    <source>
        <dbReference type="Proteomes" id="UP001107558"/>
    </source>
</evidence>
<sequence>MFKFFVATFAVLSVIAYSSAMPQQQAAAAASSSGSSNPDASATVVTSSFSDDAAGNFAYNYEISNQIKFDTKGSPKQITDADGKQQQGEIQQGSYSFVAPDGQTYTVEWIADENGFQPKGAHIPTIPPPAASA</sequence>
<dbReference type="InterPro" id="IPR000618">
    <property type="entry name" value="Insect_cuticle"/>
</dbReference>
<dbReference type="EMBL" id="JADBJN010000004">
    <property type="protein sequence ID" value="KAG5668515.1"/>
    <property type="molecule type" value="Genomic_DNA"/>
</dbReference>
<keyword evidence="3" id="KW-0732">Signal</keyword>
<dbReference type="Proteomes" id="UP001107558">
    <property type="component" value="Chromosome 4"/>
</dbReference>
<feature type="chain" id="PRO_5039954117" evidence="3">
    <location>
        <begin position="21"/>
        <end position="133"/>
    </location>
</feature>
<keyword evidence="1 2" id="KW-0193">Cuticle</keyword>
<dbReference type="GO" id="GO:0062129">
    <property type="term" value="C:chitin-based extracellular matrix"/>
    <property type="evidence" value="ECO:0007669"/>
    <property type="project" value="TreeGrafter"/>
</dbReference>
<evidence type="ECO:0000256" key="1">
    <source>
        <dbReference type="ARBA" id="ARBA00022460"/>
    </source>
</evidence>
<name>A0A9J6BG91_POLVA</name>
<evidence type="ECO:0000256" key="3">
    <source>
        <dbReference type="SAM" id="SignalP"/>
    </source>
</evidence>
<dbReference type="PROSITE" id="PS51155">
    <property type="entry name" value="CHIT_BIND_RR_2"/>
    <property type="match status" value="1"/>
</dbReference>
<dbReference type="OrthoDB" id="6379191at2759"/>
<gene>
    <name evidence="4" type="ORF">PVAND_016454</name>
</gene>
<dbReference type="PANTHER" id="PTHR10380:SF173">
    <property type="entry name" value="CUTICULAR PROTEIN 47EF, ISOFORM C-RELATED"/>
    <property type="match status" value="1"/>
</dbReference>
<dbReference type="PANTHER" id="PTHR10380">
    <property type="entry name" value="CUTICLE PROTEIN"/>
    <property type="match status" value="1"/>
</dbReference>
<evidence type="ECO:0000313" key="4">
    <source>
        <dbReference type="EMBL" id="KAG5668515.1"/>
    </source>
</evidence>
<protein>
    <submittedName>
        <fullName evidence="4">Uncharacterized protein</fullName>
    </submittedName>
</protein>
<dbReference type="InterPro" id="IPR050468">
    <property type="entry name" value="Cuticle_Struct_Prot"/>
</dbReference>
<accession>A0A9J6BG91</accession>
<dbReference type="GO" id="GO:0008010">
    <property type="term" value="F:structural constituent of chitin-based larval cuticle"/>
    <property type="evidence" value="ECO:0007669"/>
    <property type="project" value="TreeGrafter"/>
</dbReference>
<dbReference type="PRINTS" id="PR00947">
    <property type="entry name" value="CUTICLE"/>
</dbReference>
<dbReference type="AlphaFoldDB" id="A0A9J6BG91"/>